<dbReference type="NCBIfam" id="TIGR04183">
    <property type="entry name" value="Por_Secre_tail"/>
    <property type="match status" value="1"/>
</dbReference>
<dbReference type="PANTHER" id="PTHR46769:SF2">
    <property type="entry name" value="FIBROCYSTIN-L ISOFORM 2 PRECURSOR-RELATED"/>
    <property type="match status" value="1"/>
</dbReference>
<dbReference type="AlphaFoldDB" id="A0AAN5AIN6"/>
<dbReference type="Proteomes" id="UP001310022">
    <property type="component" value="Unassembled WGS sequence"/>
</dbReference>
<evidence type="ECO:0000259" key="2">
    <source>
        <dbReference type="PROSITE" id="PS51820"/>
    </source>
</evidence>
<dbReference type="Gene3D" id="2.160.20.10">
    <property type="entry name" value="Single-stranded right-handed beta-helix, Pectin lyase-like"/>
    <property type="match status" value="1"/>
</dbReference>
<dbReference type="InterPro" id="IPR052387">
    <property type="entry name" value="Fibrocystin"/>
</dbReference>
<dbReference type="Gene3D" id="2.60.120.1560">
    <property type="match status" value="1"/>
</dbReference>
<dbReference type="SUPFAM" id="SSF51126">
    <property type="entry name" value="Pectin lyase-like"/>
    <property type="match status" value="1"/>
</dbReference>
<dbReference type="SMART" id="SM00758">
    <property type="entry name" value="PA14"/>
    <property type="match status" value="2"/>
</dbReference>
<dbReference type="NCBIfam" id="NF041518">
    <property type="entry name" value="choice_anch_Q"/>
    <property type="match status" value="1"/>
</dbReference>
<dbReference type="InterPro" id="IPR011050">
    <property type="entry name" value="Pectin_lyase_fold/virulence"/>
</dbReference>
<dbReference type="InterPro" id="IPR012334">
    <property type="entry name" value="Pectin_lyas_fold"/>
</dbReference>
<name>A0AAN5AIN6_9BACT</name>
<dbReference type="PANTHER" id="PTHR46769">
    <property type="entry name" value="POLYCYSTIC KIDNEY AND HEPATIC DISEASE 1 (AUTOSOMAL RECESSIVE)-LIKE 1"/>
    <property type="match status" value="1"/>
</dbReference>
<dbReference type="Gene3D" id="3.90.182.10">
    <property type="entry name" value="Toxin - Anthrax Protective Antigen,domain 1"/>
    <property type="match status" value="1"/>
</dbReference>
<evidence type="ECO:0000313" key="4">
    <source>
        <dbReference type="Proteomes" id="UP001310022"/>
    </source>
</evidence>
<proteinExistence type="predicted"/>
<dbReference type="Pfam" id="PF07691">
    <property type="entry name" value="PA14"/>
    <property type="match status" value="2"/>
</dbReference>
<evidence type="ECO:0000313" key="3">
    <source>
        <dbReference type="EMBL" id="GJM60027.1"/>
    </source>
</evidence>
<protein>
    <recommendedName>
        <fullName evidence="2">PA14 domain-containing protein</fullName>
    </recommendedName>
</protein>
<feature type="domain" description="PA14" evidence="2">
    <location>
        <begin position="455"/>
        <end position="607"/>
    </location>
</feature>
<dbReference type="InterPro" id="IPR059226">
    <property type="entry name" value="Choice_anch_Q_dom"/>
</dbReference>
<dbReference type="SUPFAM" id="SSF56988">
    <property type="entry name" value="Anthrax protective antigen"/>
    <property type="match status" value="2"/>
</dbReference>
<sequence length="844" mass="94180">MFRIFTLKSHPNLLFLLLLFILPFSVFAEKHIISPANNYVKGPDLGVQPGDTLAIQAGQYPFLGFVEIVGSPEQPVVIINEGGQVKIGELQHYYGINFRDSKHFIFTGTGDANFEYGFWINNQENTGFGISGVSTDYQLDHIEISNTRFAGVQIKCDPICDKPETWGENFTIQNISLHHLFIHDTGGEALYIGHTGTSVNQGACTGLSPAKMQNVTITHNQIERTGWDGIQVVNAISDVNISHNSLKDFSQEQIRNHSSGIFLGENTINSVISNNYVENGYGVSIILFSANDTQVYNNVVINAFQDAIYIANRSSDANRAIRIFNNTLYKPGHHGIITYNYEIGLTSIRNNLIVGPGKLQEYQFAKRIKSYIMVPDHISPTMDTLANERYEYALTASFLDSAAFDLRLNDDSPAIDKGTDLPFPVSTDFEGNSRIYGAMADAGAYENQGGSSRISQPQGLWREVWTDMSNGKISEIPLKEAPTFQEAISEFTIPQDQGNYYGDRISGWLTAPQSGQYTFHASADNKVELWLSTNEQMNNAVRIINLTKKTTYNVFNEQTAQSSEPVSLEAGKKYYIEALRKETGSNDHLTIGWTLPDGEQQFPIGMEFLNPFIPEDHYQGKGWHLELFPTSDFSGTPKVDTSGAIFNHWRKSAPAEGFDPKAFSARWSGAVEVSTEGDYLFTMDANDGSRIFIDGNLIMDAWFNQKRTERTAQINLSAGTHLIQVEYYNSGSWANATLSWQGPDFAKEVIPQYLVSPSEPNNNLRQMPISEKPAPPTFHFPNPSSQHLQWDSTAPDFLLNITDLNGNTVYKTNAPSGQAYIPSGLYIFRYREHGSLQSQKVIVQ</sequence>
<dbReference type="InterPro" id="IPR011658">
    <property type="entry name" value="PA14_dom"/>
</dbReference>
<keyword evidence="1" id="KW-0732">Signal</keyword>
<dbReference type="EMBL" id="BQKE01000001">
    <property type="protein sequence ID" value="GJM60027.1"/>
    <property type="molecule type" value="Genomic_DNA"/>
</dbReference>
<organism evidence="3 4">
    <name type="scientific">Persicobacter diffluens</name>
    <dbReference type="NCBI Taxonomy" id="981"/>
    <lineage>
        <taxon>Bacteria</taxon>
        <taxon>Pseudomonadati</taxon>
        <taxon>Bacteroidota</taxon>
        <taxon>Cytophagia</taxon>
        <taxon>Cytophagales</taxon>
        <taxon>Persicobacteraceae</taxon>
        <taxon>Persicobacter</taxon>
    </lineage>
</organism>
<reference evidence="3 4" key="1">
    <citation type="submission" date="2021-12" db="EMBL/GenBank/DDBJ databases">
        <title>Genome sequencing of bacteria with rrn-lacking chromosome and rrn-plasmid.</title>
        <authorList>
            <person name="Anda M."/>
            <person name="Iwasaki W."/>
        </authorList>
    </citation>
    <scope>NUCLEOTIDE SEQUENCE [LARGE SCALE GENOMIC DNA]</scope>
    <source>
        <strain evidence="3 4">NBRC 15940</strain>
    </source>
</reference>
<dbReference type="InterPro" id="IPR026444">
    <property type="entry name" value="Secre_tail"/>
</dbReference>
<feature type="domain" description="PA14" evidence="2">
    <location>
        <begin position="618"/>
        <end position="754"/>
    </location>
</feature>
<comment type="caution">
    <text evidence="3">The sequence shown here is derived from an EMBL/GenBank/DDBJ whole genome shotgun (WGS) entry which is preliminary data.</text>
</comment>
<gene>
    <name evidence="3" type="ORF">PEDI_05790</name>
</gene>
<keyword evidence="4" id="KW-1185">Reference proteome</keyword>
<dbReference type="InterPro" id="IPR006626">
    <property type="entry name" value="PbH1"/>
</dbReference>
<accession>A0AAN5AIN6</accession>
<dbReference type="InterPro" id="IPR037524">
    <property type="entry name" value="PA14/GLEYA"/>
</dbReference>
<dbReference type="SMART" id="SM00710">
    <property type="entry name" value="PbH1"/>
    <property type="match status" value="6"/>
</dbReference>
<dbReference type="RefSeq" id="WP_338235910.1">
    <property type="nucleotide sequence ID" value="NZ_BQKE01000001.1"/>
</dbReference>
<evidence type="ECO:0000256" key="1">
    <source>
        <dbReference type="ARBA" id="ARBA00022729"/>
    </source>
</evidence>
<dbReference type="PROSITE" id="PS51820">
    <property type="entry name" value="PA14"/>
    <property type="match status" value="2"/>
</dbReference>